<comment type="similarity">
    <text evidence="1">Belongs to the UDP-glycosyltransferase family.</text>
</comment>
<reference evidence="3" key="1">
    <citation type="submission" date="2022-07" db="EMBL/GenBank/DDBJ databases">
        <authorList>
            <person name="Macas J."/>
            <person name="Novak P."/>
            <person name="Neumann P."/>
        </authorList>
    </citation>
    <scope>NUCLEOTIDE SEQUENCE</scope>
</reference>
<comment type="caution">
    <text evidence="3">The sequence shown here is derived from an EMBL/GenBank/DDBJ whole genome shotgun (WGS) entry which is preliminary data.</text>
</comment>
<dbReference type="AlphaFoldDB" id="A0AAV0C2A6"/>
<proteinExistence type="inferred from homology"/>
<evidence type="ECO:0000256" key="1">
    <source>
        <dbReference type="ARBA" id="ARBA00009995"/>
    </source>
</evidence>
<dbReference type="InterPro" id="IPR002213">
    <property type="entry name" value="UDP_glucos_trans"/>
</dbReference>
<accession>A0AAV0C2A6</accession>
<dbReference type="PANTHER" id="PTHR48048:SF45">
    <property type="entry name" value="GLYCOSYLTRANSFERASE"/>
    <property type="match status" value="1"/>
</dbReference>
<gene>
    <name evidence="3" type="ORF">CEPIT_LOCUS1156</name>
</gene>
<protein>
    <recommendedName>
        <fullName evidence="5">Glycosyltransferase</fullName>
    </recommendedName>
</protein>
<keyword evidence="4" id="KW-1185">Reference proteome</keyword>
<dbReference type="InterPro" id="IPR050481">
    <property type="entry name" value="UDP-glycosyltransf_plant"/>
</dbReference>
<dbReference type="Proteomes" id="UP001152523">
    <property type="component" value="Unassembled WGS sequence"/>
</dbReference>
<dbReference type="PANTHER" id="PTHR48048">
    <property type="entry name" value="GLYCOSYLTRANSFERASE"/>
    <property type="match status" value="1"/>
</dbReference>
<evidence type="ECO:0000313" key="4">
    <source>
        <dbReference type="Proteomes" id="UP001152523"/>
    </source>
</evidence>
<name>A0AAV0C2A6_9ASTE</name>
<sequence>MKEATELVFIPMPIMGHIVSAVEMAKRVLSKQNGGGGEEEVNLIITVLILKQQSSLDAQTSNYIQSQTTTATDDDEYSGSQRLKFVTLTLPPQAAATAAKMYFDSFIPQVRDWVSGTRSSGDLRRLVFVVDLLCTGTVDVANEFGIPAYVFFSSGAAALGLIFFLQSIKDRNLNDPFLNIPTYAYPFPARCLPPPVLDKNSLETFLGISERVRGTKGVLVNTFLELEPQAVKTLSDEPGWPPIYPIGPLLNLQPPEGPEAGEEEESRRQIMKWLDRQEDGSVVFLCFGSQARFTADHEEQVKEIAAGLERSGQRFLWAFRSAGDDDRRGTLLLPGGFLERTGAAGVGMVVNGWAPQTAILAHRAVGGFVSHCGWNSTLESLWFGKPVATWPMQAAEQEANAFQLVKEIGVGVEIKLSTDVTGAEEIGRGIKQLMDPLNPVRFKAKELGEKSRLALAEGGSSSTSLARFVEDAINTN</sequence>
<dbReference type="FunFam" id="3.40.50.2000:FF:000056">
    <property type="entry name" value="Glycosyltransferase"/>
    <property type="match status" value="1"/>
</dbReference>
<dbReference type="CDD" id="cd03784">
    <property type="entry name" value="GT1_Gtf-like"/>
    <property type="match status" value="1"/>
</dbReference>
<evidence type="ECO:0008006" key="5">
    <source>
        <dbReference type="Google" id="ProtNLM"/>
    </source>
</evidence>
<dbReference type="Gene3D" id="3.40.50.2000">
    <property type="entry name" value="Glycogen Phosphorylase B"/>
    <property type="match status" value="2"/>
</dbReference>
<evidence type="ECO:0000256" key="2">
    <source>
        <dbReference type="ARBA" id="ARBA00022679"/>
    </source>
</evidence>
<organism evidence="3 4">
    <name type="scientific">Cuscuta epithymum</name>
    <dbReference type="NCBI Taxonomy" id="186058"/>
    <lineage>
        <taxon>Eukaryota</taxon>
        <taxon>Viridiplantae</taxon>
        <taxon>Streptophyta</taxon>
        <taxon>Embryophyta</taxon>
        <taxon>Tracheophyta</taxon>
        <taxon>Spermatophyta</taxon>
        <taxon>Magnoliopsida</taxon>
        <taxon>eudicotyledons</taxon>
        <taxon>Gunneridae</taxon>
        <taxon>Pentapetalae</taxon>
        <taxon>asterids</taxon>
        <taxon>lamiids</taxon>
        <taxon>Solanales</taxon>
        <taxon>Convolvulaceae</taxon>
        <taxon>Cuscuteae</taxon>
        <taxon>Cuscuta</taxon>
        <taxon>Cuscuta subgen. Cuscuta</taxon>
    </lineage>
</organism>
<dbReference type="SUPFAM" id="SSF53756">
    <property type="entry name" value="UDP-Glycosyltransferase/glycogen phosphorylase"/>
    <property type="match status" value="1"/>
</dbReference>
<dbReference type="Pfam" id="PF00201">
    <property type="entry name" value="UDPGT"/>
    <property type="match status" value="1"/>
</dbReference>
<evidence type="ECO:0000313" key="3">
    <source>
        <dbReference type="EMBL" id="CAH9057752.1"/>
    </source>
</evidence>
<keyword evidence="2" id="KW-0808">Transferase</keyword>
<dbReference type="EMBL" id="CAMAPF010000007">
    <property type="protein sequence ID" value="CAH9057752.1"/>
    <property type="molecule type" value="Genomic_DNA"/>
</dbReference>
<dbReference type="GO" id="GO:0035251">
    <property type="term" value="F:UDP-glucosyltransferase activity"/>
    <property type="evidence" value="ECO:0007669"/>
    <property type="project" value="InterPro"/>
</dbReference>